<feature type="transmembrane region" description="Helical" evidence="10">
    <location>
        <begin position="12"/>
        <end position="36"/>
    </location>
</feature>
<feature type="domain" description="Signal transduction histidine kinase subgroup 3 dimerisation and phosphoacceptor" evidence="12">
    <location>
        <begin position="182"/>
        <end position="247"/>
    </location>
</feature>
<dbReference type="SUPFAM" id="SSF55874">
    <property type="entry name" value="ATPase domain of HSP90 chaperone/DNA topoisomerase II/histidine kinase"/>
    <property type="match status" value="1"/>
</dbReference>
<evidence type="ECO:0000256" key="8">
    <source>
        <dbReference type="ARBA" id="ARBA00023012"/>
    </source>
</evidence>
<protein>
    <recommendedName>
        <fullName evidence="2">histidine kinase</fullName>
        <ecNumber evidence="2">2.7.13.3</ecNumber>
    </recommendedName>
</protein>
<dbReference type="InterPro" id="IPR011712">
    <property type="entry name" value="Sig_transdc_His_kin_sub3_dim/P"/>
</dbReference>
<dbReference type="InterPro" id="IPR050482">
    <property type="entry name" value="Sensor_HK_TwoCompSys"/>
</dbReference>
<feature type="domain" description="Histidine kinase/HSP90-like ATPase" evidence="11">
    <location>
        <begin position="298"/>
        <end position="406"/>
    </location>
</feature>
<proteinExistence type="predicted"/>
<dbReference type="Gene3D" id="3.30.565.10">
    <property type="entry name" value="Histidine kinase-like ATPase, C-terminal domain"/>
    <property type="match status" value="1"/>
</dbReference>
<dbReference type="GO" id="GO:0016301">
    <property type="term" value="F:kinase activity"/>
    <property type="evidence" value="ECO:0007669"/>
    <property type="project" value="UniProtKB-KW"/>
</dbReference>
<evidence type="ECO:0000256" key="5">
    <source>
        <dbReference type="ARBA" id="ARBA00022741"/>
    </source>
</evidence>
<feature type="region of interest" description="Disordered" evidence="9">
    <location>
        <begin position="408"/>
        <end position="464"/>
    </location>
</feature>
<dbReference type="RefSeq" id="WP_241058908.1">
    <property type="nucleotide sequence ID" value="NZ_JAKWJU010000002.1"/>
</dbReference>
<dbReference type="CDD" id="cd16917">
    <property type="entry name" value="HATPase_UhpB-NarQ-NarX-like"/>
    <property type="match status" value="1"/>
</dbReference>
<evidence type="ECO:0000256" key="4">
    <source>
        <dbReference type="ARBA" id="ARBA00022679"/>
    </source>
</evidence>
<keyword evidence="7" id="KW-0067">ATP-binding</keyword>
<keyword evidence="3" id="KW-0597">Phosphoprotein</keyword>
<keyword evidence="14" id="KW-1185">Reference proteome</keyword>
<keyword evidence="8" id="KW-0902">Two-component regulatory system</keyword>
<keyword evidence="10" id="KW-1133">Transmembrane helix</keyword>
<evidence type="ECO:0000259" key="12">
    <source>
        <dbReference type="Pfam" id="PF07730"/>
    </source>
</evidence>
<feature type="transmembrane region" description="Helical" evidence="10">
    <location>
        <begin position="109"/>
        <end position="130"/>
    </location>
</feature>
<evidence type="ECO:0000256" key="7">
    <source>
        <dbReference type="ARBA" id="ARBA00022840"/>
    </source>
</evidence>
<evidence type="ECO:0000256" key="6">
    <source>
        <dbReference type="ARBA" id="ARBA00022777"/>
    </source>
</evidence>
<keyword evidence="4" id="KW-0808">Transferase</keyword>
<dbReference type="Pfam" id="PF02518">
    <property type="entry name" value="HATPase_c"/>
    <property type="match status" value="1"/>
</dbReference>
<comment type="catalytic activity">
    <reaction evidence="1">
        <text>ATP + protein L-histidine = ADP + protein N-phospho-L-histidine.</text>
        <dbReference type="EC" id="2.7.13.3"/>
    </reaction>
</comment>
<dbReference type="EMBL" id="JAKWJU010000002">
    <property type="protein sequence ID" value="MCH6160884.1"/>
    <property type="molecule type" value="Genomic_DNA"/>
</dbReference>
<name>A0ABS9SX77_9ACTN</name>
<evidence type="ECO:0000256" key="1">
    <source>
        <dbReference type="ARBA" id="ARBA00000085"/>
    </source>
</evidence>
<gene>
    <name evidence="13" type="ORF">MMA15_10870</name>
</gene>
<evidence type="ECO:0000259" key="11">
    <source>
        <dbReference type="Pfam" id="PF02518"/>
    </source>
</evidence>
<keyword evidence="10" id="KW-0472">Membrane</keyword>
<evidence type="ECO:0000313" key="14">
    <source>
        <dbReference type="Proteomes" id="UP001166784"/>
    </source>
</evidence>
<sequence>MPQIRSSLRAPATAYGWVRLLPLLAAVGSVGLLHVPQVEPSGWDWLVAVASAALVPVGGRRPVQVLVAQCLLLVAAVVTSAKIGGGVAQILACVALGEVALRCPGRRMWWSAAALCAASAADFLHFYSIAANALMVAMKTGLPLLLGSFLRSQRELAAQAEQRAREADERRSWETKVARADERAAVARELHDVVAHHVASIVLRTGVVRHVVPSADPRIDEALDDVHSIGGQALTDLRRLVAVLRDPGTAGEPPLLTSAGLSAELESVLERTRQAGAEVSTDVDEETAGRLDTAHRHAVLRVVQEGLTNVLRHAGAGARVRVMLAREGRYGVRVEVSDDGGQSGAGASARGSGHGAGGHDHRGHDHRGHGHGLTVMRERLELLGGELRVGPNSPGGAGWTLSAVLPDALLPDGMRPDEVPPEGTGPKGTGPEGTGSDRTGPGGTGRDGTGPGTSALPSPRAAAP</sequence>
<reference evidence="13" key="2">
    <citation type="journal article" date="2023" name="Int. J. Syst. Evol. Microbiol.">
        <title>Streptomyces marispadix sp. nov., isolated from marine beach sediment of the Northern Coast of Portugal.</title>
        <authorList>
            <person name="dos Santos J.D.N."/>
            <person name="Vitorino I.R."/>
            <person name="Kallscheuer N."/>
            <person name="Srivastava A."/>
            <person name="Krautwurst S."/>
            <person name="Marz M."/>
            <person name="Jogler C."/>
            <person name="Lobo Da Cunha A."/>
            <person name="Catita J."/>
            <person name="Goncalves H."/>
            <person name="Gonzalez I."/>
            <person name="Reyes F."/>
            <person name="Lage O.M."/>
        </authorList>
    </citation>
    <scope>NUCLEOTIDE SEQUENCE</scope>
    <source>
        <strain evidence="13">M600PL45_2</strain>
    </source>
</reference>
<dbReference type="PANTHER" id="PTHR24421">
    <property type="entry name" value="NITRATE/NITRITE SENSOR PROTEIN NARX-RELATED"/>
    <property type="match status" value="1"/>
</dbReference>
<dbReference type="Gene3D" id="1.20.5.1930">
    <property type="match status" value="1"/>
</dbReference>
<dbReference type="Proteomes" id="UP001166784">
    <property type="component" value="Unassembled WGS sequence"/>
</dbReference>
<dbReference type="EC" id="2.7.13.3" evidence="2"/>
<evidence type="ECO:0000313" key="13">
    <source>
        <dbReference type="EMBL" id="MCH6160884.1"/>
    </source>
</evidence>
<keyword evidence="6 13" id="KW-0418">Kinase</keyword>
<evidence type="ECO:0000256" key="9">
    <source>
        <dbReference type="SAM" id="MobiDB-lite"/>
    </source>
</evidence>
<feature type="region of interest" description="Disordered" evidence="9">
    <location>
        <begin position="335"/>
        <end position="371"/>
    </location>
</feature>
<feature type="transmembrane region" description="Helical" evidence="10">
    <location>
        <begin position="71"/>
        <end position="97"/>
    </location>
</feature>
<dbReference type="PANTHER" id="PTHR24421:SF10">
    <property type="entry name" value="NITRATE_NITRITE SENSOR PROTEIN NARQ"/>
    <property type="match status" value="1"/>
</dbReference>
<evidence type="ECO:0000256" key="2">
    <source>
        <dbReference type="ARBA" id="ARBA00012438"/>
    </source>
</evidence>
<reference evidence="13" key="1">
    <citation type="submission" date="2022-03" db="EMBL/GenBank/DDBJ databases">
        <authorList>
            <person name="Santos J.D.N."/>
            <person name="Kallscheuer N."/>
            <person name="Jogler C."/>
            <person name="Lage O.M."/>
        </authorList>
    </citation>
    <scope>NUCLEOTIDE SEQUENCE</scope>
    <source>
        <strain evidence="13">M600PL45_2</strain>
    </source>
</reference>
<dbReference type="InterPro" id="IPR003594">
    <property type="entry name" value="HATPase_dom"/>
</dbReference>
<keyword evidence="10" id="KW-0812">Transmembrane</keyword>
<feature type="compositionally biased region" description="Gly residues" evidence="9">
    <location>
        <begin position="440"/>
        <end position="451"/>
    </location>
</feature>
<keyword evidence="5" id="KW-0547">Nucleotide-binding</keyword>
<accession>A0ABS9SX77</accession>
<evidence type="ECO:0000256" key="10">
    <source>
        <dbReference type="SAM" id="Phobius"/>
    </source>
</evidence>
<dbReference type="Pfam" id="PF07730">
    <property type="entry name" value="HisKA_3"/>
    <property type="match status" value="1"/>
</dbReference>
<evidence type="ECO:0000256" key="3">
    <source>
        <dbReference type="ARBA" id="ARBA00022553"/>
    </source>
</evidence>
<dbReference type="InterPro" id="IPR036890">
    <property type="entry name" value="HATPase_C_sf"/>
</dbReference>
<organism evidence="13 14">
    <name type="scientific">Streptomyces marispadix</name>
    <dbReference type="NCBI Taxonomy" id="2922868"/>
    <lineage>
        <taxon>Bacteria</taxon>
        <taxon>Bacillati</taxon>
        <taxon>Actinomycetota</taxon>
        <taxon>Actinomycetes</taxon>
        <taxon>Kitasatosporales</taxon>
        <taxon>Streptomycetaceae</taxon>
        <taxon>Streptomyces</taxon>
    </lineage>
</organism>
<comment type="caution">
    <text evidence="13">The sequence shown here is derived from an EMBL/GenBank/DDBJ whole genome shotgun (WGS) entry which is preliminary data.</text>
</comment>